<proteinExistence type="predicted"/>
<reference evidence="2" key="1">
    <citation type="submission" date="2015-07" db="EMBL/GenBank/DDBJ databases">
        <authorList>
            <consortium name="Consortium for Microbial Forensics and Genomics (microFORGE)"/>
            <person name="Knight B.M."/>
            <person name="Roberts D.P."/>
            <person name="Lin D."/>
            <person name="Hari K."/>
            <person name="Fletcher J."/>
            <person name="Melcher U."/>
            <person name="Blagden T."/>
            <person name="Winegar R.A."/>
        </authorList>
    </citation>
    <scope>NUCLEOTIDE SEQUENCE [LARGE SCALE GENOMIC DNA]</scope>
    <source>
        <strain evidence="2">NRRL B-1447</strain>
    </source>
</reference>
<protein>
    <recommendedName>
        <fullName evidence="3">Immunity protein 21 of polymorphic toxin system</fullName>
    </recommendedName>
</protein>
<evidence type="ECO:0008006" key="3">
    <source>
        <dbReference type="Google" id="ProtNLM"/>
    </source>
</evidence>
<gene>
    <name evidence="1" type="ORF">ADK75_08265</name>
</gene>
<dbReference type="PATRIC" id="fig|1961.12.peg.1922"/>
<comment type="caution">
    <text evidence="1">The sequence shown here is derived from an EMBL/GenBank/DDBJ whole genome shotgun (WGS) entry which is preliminary data.</text>
</comment>
<accession>A0A0L8N0R3</accession>
<dbReference type="OrthoDB" id="3471576at2"/>
<dbReference type="Proteomes" id="UP000037084">
    <property type="component" value="Unassembled WGS sequence"/>
</dbReference>
<evidence type="ECO:0000313" key="2">
    <source>
        <dbReference type="Proteomes" id="UP000037084"/>
    </source>
</evidence>
<name>A0A0L8N0R3_STRVG</name>
<dbReference type="Pfam" id="PF15589">
    <property type="entry name" value="Imm21"/>
    <property type="match status" value="1"/>
</dbReference>
<organism evidence="1 2">
    <name type="scientific">Streptomyces virginiae</name>
    <name type="common">Streptomyces cinnamonensis</name>
    <dbReference type="NCBI Taxonomy" id="1961"/>
    <lineage>
        <taxon>Bacteria</taxon>
        <taxon>Bacillati</taxon>
        <taxon>Actinomycetota</taxon>
        <taxon>Actinomycetes</taxon>
        <taxon>Kitasatosporales</taxon>
        <taxon>Streptomycetaceae</taxon>
        <taxon>Streptomyces</taxon>
    </lineage>
</organism>
<sequence length="170" mass="17947">MARYADPGLVDWVESGGGPLVVVPDEVLNLWEGADSDGLESDYDRACAVSGCAGLLAVGPSQALVLGDEPSSTAFLPEYGVFVRWVAAESEAELMGRVGAALEDAAGEDRQVWDVPGPVVLFDSAWPGSEVEPDNHTRVDLPAGRYEVRAALAHPDADTAFQLIQLLPLS</sequence>
<dbReference type="EMBL" id="LGUV01000058">
    <property type="protein sequence ID" value="KOG56168.1"/>
    <property type="molecule type" value="Genomic_DNA"/>
</dbReference>
<evidence type="ECO:0000313" key="1">
    <source>
        <dbReference type="EMBL" id="KOG56168.1"/>
    </source>
</evidence>
<dbReference type="RefSeq" id="WP_053169227.1">
    <property type="nucleotide sequence ID" value="NZ_LGUV01000058.1"/>
</dbReference>
<dbReference type="InterPro" id="IPR028961">
    <property type="entry name" value="Imm21"/>
</dbReference>
<dbReference type="AlphaFoldDB" id="A0A0L8N0R3"/>